<dbReference type="HOGENOM" id="CLU_401036_0_0_7"/>
<dbReference type="AlphaFoldDB" id="C8X1K9"/>
<accession>C8X1K9</accession>
<proteinExistence type="predicted"/>
<gene>
    <name evidence="1" type="ordered locus">Dret_1018</name>
</gene>
<dbReference type="eggNOG" id="COG0515">
    <property type="taxonomic scope" value="Bacteria"/>
</dbReference>
<sequence length="657" mass="75388">MKVSECQIASTKLNGDTFLKNKLHQCNFEDGAVSVVVYDVYIEKTKKVFCKVSLGSDGEFCLSLGNVKEIEDFRRYIIEFIEIFNEHELIRFQPVIVSVLKKEICIRVPKRYERCLRPPEVLECTQKLDLQLISKNGITNAELLWIGYQSLFCLISWEEVRLKMWLNTDKRVTVTLSKSGFVHYTGITEVEEAQETEKGILLSLHFYDSGYSRFPEKKFRSRRLSLVPSPDIIFKNPFNGSVLSYKIRDISGGGVSFRVPQKTTGIFPGLNIANVKIVFGFKKVISLDIQFLYCNDGVDGEGCICGACFINICPAVHTELMQILQQAHDANAYVDPACLSMEKLWNFFFETGFVYPEKYNIIASKKEKLKELYSYLYTENPSVVKNFIYQDGNEIIAHISMLRLFDRAWLVHHHAGDKRSNGFAGIKALSQLSRYINEVYRIETAKINYVFCFFRPNNKFPARVLGGVARYLKGNKVCSIDEMSYISSVKSFLCREIDTSIRVYKASSMDFNDAMHVYENISGGLFFRMMNFENSNSVQKSYEKSGFERKKEIYTVKKGYVSVGLVVLLQTMSFMNMSNLSNTIIFLNLQPGKCESKTILTSIKIVSELSDADDLSALIFPAESSCQEVDKNYALWILNLEHVDDYFRYCTRLFKSF</sequence>
<evidence type="ECO:0008006" key="3">
    <source>
        <dbReference type="Google" id="ProtNLM"/>
    </source>
</evidence>
<name>C8X1K9_DESRD</name>
<reference evidence="2" key="1">
    <citation type="submission" date="2009-09" db="EMBL/GenBank/DDBJ databases">
        <title>The complete chromosome of Desulfohalobium retbaense DSM 5692.</title>
        <authorList>
            <consortium name="US DOE Joint Genome Institute (JGI-PGF)"/>
            <person name="Lucas S."/>
            <person name="Copeland A."/>
            <person name="Lapidus A."/>
            <person name="Glavina del Rio T."/>
            <person name="Dalin E."/>
            <person name="Tice H."/>
            <person name="Bruce D."/>
            <person name="Goodwin L."/>
            <person name="Pitluck S."/>
            <person name="Kyrpides N."/>
            <person name="Mavromatis K."/>
            <person name="Ivanova N."/>
            <person name="Mikhailova N."/>
            <person name="Munk A.C."/>
            <person name="Brettin T."/>
            <person name="Detter J.C."/>
            <person name="Han C."/>
            <person name="Tapia R."/>
            <person name="Larimer F."/>
            <person name="Land M."/>
            <person name="Hauser L."/>
            <person name="Markowitz V."/>
            <person name="Cheng J.-F."/>
            <person name="Hugenholtz P."/>
            <person name="Woyke T."/>
            <person name="Wu D."/>
            <person name="Spring S."/>
            <person name="Klenk H.-P."/>
            <person name="Eisen J.A."/>
        </authorList>
    </citation>
    <scope>NUCLEOTIDE SEQUENCE [LARGE SCALE GENOMIC DNA]</scope>
    <source>
        <strain evidence="2">DSM 5692</strain>
    </source>
</reference>
<dbReference type="KEGG" id="drt:Dret_1018"/>
<dbReference type="Proteomes" id="UP000001052">
    <property type="component" value="Chromosome"/>
</dbReference>
<evidence type="ECO:0000313" key="2">
    <source>
        <dbReference type="Proteomes" id="UP000001052"/>
    </source>
</evidence>
<dbReference type="RefSeq" id="WP_015751457.1">
    <property type="nucleotide sequence ID" value="NC_013223.1"/>
</dbReference>
<protein>
    <recommendedName>
        <fullName evidence="3">Type IV pilus assembly PilZ</fullName>
    </recommendedName>
</protein>
<reference evidence="1 2" key="2">
    <citation type="journal article" date="2010" name="Stand. Genomic Sci.">
        <title>Complete genome sequence of Desulfohalobium retbaense type strain (HR(100)).</title>
        <authorList>
            <person name="Spring S."/>
            <person name="Nolan M."/>
            <person name="Lapidus A."/>
            <person name="Glavina Del Rio T."/>
            <person name="Copeland A."/>
            <person name="Tice H."/>
            <person name="Cheng J.F."/>
            <person name="Lucas S."/>
            <person name="Land M."/>
            <person name="Chen F."/>
            <person name="Bruce D."/>
            <person name="Goodwin L."/>
            <person name="Pitluck S."/>
            <person name="Ivanova N."/>
            <person name="Mavromatis K."/>
            <person name="Mikhailova N."/>
            <person name="Pati A."/>
            <person name="Chen A."/>
            <person name="Palaniappan K."/>
            <person name="Hauser L."/>
            <person name="Chang Y.J."/>
            <person name="Jeffries C.D."/>
            <person name="Munk C."/>
            <person name="Kiss H."/>
            <person name="Chain P."/>
            <person name="Han C."/>
            <person name="Brettin T."/>
            <person name="Detter J.C."/>
            <person name="Schuler E."/>
            <person name="Goker M."/>
            <person name="Rohde M."/>
            <person name="Bristow J."/>
            <person name="Eisen J.A."/>
            <person name="Markowitz V."/>
            <person name="Hugenholtz P."/>
            <person name="Kyrpides N.C."/>
            <person name="Klenk H.P."/>
        </authorList>
    </citation>
    <scope>NUCLEOTIDE SEQUENCE [LARGE SCALE GENOMIC DNA]</scope>
    <source>
        <strain evidence="1 2">DSM 5692</strain>
    </source>
</reference>
<dbReference type="EMBL" id="CP001734">
    <property type="protein sequence ID" value="ACV68306.1"/>
    <property type="molecule type" value="Genomic_DNA"/>
</dbReference>
<dbReference type="Gene3D" id="2.40.10.220">
    <property type="entry name" value="predicted glycosyltransferase like domains"/>
    <property type="match status" value="1"/>
</dbReference>
<organism evidence="1 2">
    <name type="scientific">Desulfohalobium retbaense (strain ATCC 49708 / DSM 5692 / JCM 16813 / HR100)</name>
    <dbReference type="NCBI Taxonomy" id="485915"/>
    <lineage>
        <taxon>Bacteria</taxon>
        <taxon>Pseudomonadati</taxon>
        <taxon>Thermodesulfobacteriota</taxon>
        <taxon>Desulfovibrionia</taxon>
        <taxon>Desulfovibrionales</taxon>
        <taxon>Desulfohalobiaceae</taxon>
        <taxon>Desulfohalobium</taxon>
    </lineage>
</organism>
<dbReference type="STRING" id="485915.Dret_1018"/>
<dbReference type="OrthoDB" id="5389280at2"/>
<keyword evidence="2" id="KW-1185">Reference proteome</keyword>
<evidence type="ECO:0000313" key="1">
    <source>
        <dbReference type="EMBL" id="ACV68306.1"/>
    </source>
</evidence>